<dbReference type="Proteomes" id="UP000383971">
    <property type="component" value="Unassembled WGS sequence"/>
</dbReference>
<evidence type="ECO:0000313" key="2">
    <source>
        <dbReference type="Proteomes" id="UP000383971"/>
    </source>
</evidence>
<accession>A0A5E4YL10</accession>
<gene>
    <name evidence="1" type="ORF">PCO31111_04621</name>
</gene>
<protein>
    <submittedName>
        <fullName evidence="1">Uncharacterized protein</fullName>
    </submittedName>
</protein>
<evidence type="ECO:0000313" key="1">
    <source>
        <dbReference type="EMBL" id="VVE49237.1"/>
    </source>
</evidence>
<reference evidence="1 2" key="1">
    <citation type="submission" date="2019-08" db="EMBL/GenBank/DDBJ databases">
        <authorList>
            <person name="Peeters C."/>
        </authorList>
    </citation>
    <scope>NUCLEOTIDE SEQUENCE [LARGE SCALE GENOMIC DNA]</scope>
    <source>
        <strain evidence="1 2">LMG 31111</strain>
    </source>
</reference>
<organism evidence="1 2">
    <name type="scientific">Pandoraea communis</name>
    <dbReference type="NCBI Taxonomy" id="2508297"/>
    <lineage>
        <taxon>Bacteria</taxon>
        <taxon>Pseudomonadati</taxon>
        <taxon>Pseudomonadota</taxon>
        <taxon>Betaproteobacteria</taxon>
        <taxon>Burkholderiales</taxon>
        <taxon>Burkholderiaceae</taxon>
        <taxon>Pandoraea</taxon>
    </lineage>
</organism>
<dbReference type="AlphaFoldDB" id="A0A5E4YL10"/>
<keyword evidence="2" id="KW-1185">Reference proteome</keyword>
<dbReference type="EMBL" id="CABPSE010000021">
    <property type="protein sequence ID" value="VVE49237.1"/>
    <property type="molecule type" value="Genomic_DNA"/>
</dbReference>
<name>A0A5E4YL10_9BURK</name>
<proteinExistence type="predicted"/>
<sequence>MRYVSDVESFYDFIGYVVLCAPDKFPARDYLPVDEQMNIEMAFVELKRGLRIIYSEVADEEKRVRLESLLDQAVHAYSKGDDLCGAHLLQDFQDLIFKRN</sequence>